<evidence type="ECO:0000313" key="3">
    <source>
        <dbReference type="Proteomes" id="UP000235036"/>
    </source>
</evidence>
<gene>
    <name evidence="2" type="ORF">CEN44_21930</name>
</gene>
<dbReference type="GO" id="GO:0003677">
    <property type="term" value="F:DNA binding"/>
    <property type="evidence" value="ECO:0007669"/>
    <property type="project" value="UniProtKB-KW"/>
</dbReference>
<accession>A0A2N6JY76</accession>
<dbReference type="AlphaFoldDB" id="A0A2N6JY76"/>
<reference evidence="2 3" key="1">
    <citation type="submission" date="2017-08" db="EMBL/GenBank/DDBJ databases">
        <title>Genomes of Fischerella (Mastigocladus) sp. strains.</title>
        <authorList>
            <person name="Miller S.R."/>
        </authorList>
    </citation>
    <scope>NUCLEOTIDE SEQUENCE [LARGE SCALE GENOMIC DNA]</scope>
    <source>
        <strain evidence="2 3">CCMEE 5323</strain>
    </source>
</reference>
<evidence type="ECO:0000313" key="2">
    <source>
        <dbReference type="EMBL" id="PLZ85681.1"/>
    </source>
</evidence>
<dbReference type="EMBL" id="NRQW01000508">
    <property type="protein sequence ID" value="PLZ85681.1"/>
    <property type="molecule type" value="Genomic_DNA"/>
</dbReference>
<dbReference type="RefSeq" id="WP_026086057.1">
    <property type="nucleotide sequence ID" value="NZ_CAWNVR010000630.1"/>
</dbReference>
<name>A0A2N6JY76_FISMU</name>
<feature type="transmembrane region" description="Helical" evidence="1">
    <location>
        <begin position="62"/>
        <end position="83"/>
    </location>
</feature>
<dbReference type="Proteomes" id="UP000235036">
    <property type="component" value="Unassembled WGS sequence"/>
</dbReference>
<keyword evidence="2" id="KW-0238">DNA-binding</keyword>
<proteinExistence type="predicted"/>
<evidence type="ECO:0000256" key="1">
    <source>
        <dbReference type="SAM" id="Phobius"/>
    </source>
</evidence>
<keyword evidence="3" id="KW-1185">Reference proteome</keyword>
<comment type="caution">
    <text evidence="2">The sequence shown here is derived from an EMBL/GenBank/DDBJ whole genome shotgun (WGS) entry which is preliminary data.</text>
</comment>
<protein>
    <submittedName>
        <fullName evidence="2">DNA-binding protein</fullName>
    </submittedName>
</protein>
<keyword evidence="1" id="KW-0812">Transmembrane</keyword>
<organism evidence="2 3">
    <name type="scientific">Fischerella muscicola CCMEE 5323</name>
    <dbReference type="NCBI Taxonomy" id="2019572"/>
    <lineage>
        <taxon>Bacteria</taxon>
        <taxon>Bacillati</taxon>
        <taxon>Cyanobacteriota</taxon>
        <taxon>Cyanophyceae</taxon>
        <taxon>Nostocales</taxon>
        <taxon>Hapalosiphonaceae</taxon>
        <taxon>Fischerella</taxon>
    </lineage>
</organism>
<keyword evidence="1" id="KW-1133">Transmembrane helix</keyword>
<sequence>MLQANKFYINFKKECNKWIDKTQIYKTIPNPKSRHVLQLWEPKQRSGSKIQNPKSSYLPSTVFYLGLTYFLMAGLVSCSNFSFSGINALGANVTPIRELQSQPDSNITVYIQGKVEKIAPLLKRRAYLVKDDTGKIWAITNQTNLLVGDQVVIKGQIRYRSIPIAGKEYGEVYIEEK</sequence>
<keyword evidence="1" id="KW-0472">Membrane</keyword>